<comment type="similarity">
    <text evidence="2 9">Belongs to the mitochondrial carrier (TC 2.A.29) family.</text>
</comment>
<dbReference type="SUPFAM" id="SSF103506">
    <property type="entry name" value="Mitochondrial carrier"/>
    <property type="match status" value="1"/>
</dbReference>
<dbReference type="InterPro" id="IPR023395">
    <property type="entry name" value="MCP_dom_sf"/>
</dbReference>
<evidence type="ECO:0000256" key="8">
    <source>
        <dbReference type="PROSITE-ProRule" id="PRU00282"/>
    </source>
</evidence>
<evidence type="ECO:0008006" key="13">
    <source>
        <dbReference type="Google" id="ProtNLM"/>
    </source>
</evidence>
<proteinExistence type="inferred from homology"/>
<keyword evidence="3 9" id="KW-0813">Transport</keyword>
<reference evidence="11 12" key="1">
    <citation type="journal article" date="2019" name="Sci. Rep.">
        <title>Comparative genomics of chytrid fungi reveal insights into the obligate biotrophic and pathogenic lifestyle of Synchytrium endobioticum.</title>
        <authorList>
            <person name="van de Vossenberg B.T.L.H."/>
            <person name="Warris S."/>
            <person name="Nguyen H.D.T."/>
            <person name="van Gent-Pelzer M.P.E."/>
            <person name="Joly D.L."/>
            <person name="van de Geest H.C."/>
            <person name="Bonants P.J.M."/>
            <person name="Smith D.S."/>
            <person name="Levesque C.A."/>
            <person name="van der Lee T.A.J."/>
        </authorList>
    </citation>
    <scope>NUCLEOTIDE SEQUENCE [LARGE SCALE GENOMIC DNA]</scope>
    <source>
        <strain evidence="11 12">CBS 809.83</strain>
    </source>
</reference>
<dbReference type="GO" id="GO:0016020">
    <property type="term" value="C:membrane"/>
    <property type="evidence" value="ECO:0007669"/>
    <property type="project" value="UniProtKB-SubCell"/>
</dbReference>
<evidence type="ECO:0000256" key="10">
    <source>
        <dbReference type="SAM" id="Phobius"/>
    </source>
</evidence>
<accession>A0A507E2K0</accession>
<dbReference type="PANTHER" id="PTHR45667">
    <property type="entry name" value="S-ADENOSYLMETHIONINE MITOCHONDRIAL CARRIER PROTEIN"/>
    <property type="match status" value="1"/>
</dbReference>
<dbReference type="STRING" id="109895.A0A507E2K0"/>
<evidence type="ECO:0000256" key="5">
    <source>
        <dbReference type="ARBA" id="ARBA00022737"/>
    </source>
</evidence>
<evidence type="ECO:0000313" key="12">
    <source>
        <dbReference type="Proteomes" id="UP000318582"/>
    </source>
</evidence>
<keyword evidence="12" id="KW-1185">Reference proteome</keyword>
<gene>
    <name evidence="11" type="ORF">PhCBS80983_g03930</name>
</gene>
<dbReference type="Pfam" id="PF00153">
    <property type="entry name" value="Mito_carr"/>
    <property type="match status" value="4"/>
</dbReference>
<feature type="repeat" description="Solcar" evidence="8">
    <location>
        <begin position="257"/>
        <end position="346"/>
    </location>
</feature>
<evidence type="ECO:0000256" key="6">
    <source>
        <dbReference type="ARBA" id="ARBA00022989"/>
    </source>
</evidence>
<evidence type="ECO:0000256" key="9">
    <source>
        <dbReference type="RuleBase" id="RU000488"/>
    </source>
</evidence>
<evidence type="ECO:0000256" key="1">
    <source>
        <dbReference type="ARBA" id="ARBA00004141"/>
    </source>
</evidence>
<evidence type="ECO:0000256" key="2">
    <source>
        <dbReference type="ARBA" id="ARBA00006375"/>
    </source>
</evidence>
<dbReference type="InterPro" id="IPR018108">
    <property type="entry name" value="MCP_transmembrane"/>
</dbReference>
<keyword evidence="5" id="KW-0677">Repeat</keyword>
<feature type="transmembrane region" description="Helical" evidence="10">
    <location>
        <begin position="68"/>
        <end position="89"/>
    </location>
</feature>
<evidence type="ECO:0000313" key="11">
    <source>
        <dbReference type="EMBL" id="TPX57330.1"/>
    </source>
</evidence>
<feature type="repeat" description="Solcar" evidence="8">
    <location>
        <begin position="5"/>
        <end position="97"/>
    </location>
</feature>
<feature type="transmembrane region" description="Helical" evidence="10">
    <location>
        <begin position="218"/>
        <end position="239"/>
    </location>
</feature>
<dbReference type="Gene3D" id="1.50.40.10">
    <property type="entry name" value="Mitochondrial carrier domain"/>
    <property type="match status" value="2"/>
</dbReference>
<evidence type="ECO:0000256" key="4">
    <source>
        <dbReference type="ARBA" id="ARBA00022692"/>
    </source>
</evidence>
<dbReference type="AlphaFoldDB" id="A0A507E2K0"/>
<comment type="caution">
    <text evidence="11">The sequence shown here is derived from an EMBL/GenBank/DDBJ whole genome shotgun (WGS) entry which is preliminary data.</text>
</comment>
<keyword evidence="7 8" id="KW-0472">Membrane</keyword>
<dbReference type="EMBL" id="QEAQ01000054">
    <property type="protein sequence ID" value="TPX57330.1"/>
    <property type="molecule type" value="Genomic_DNA"/>
</dbReference>
<keyword evidence="6 10" id="KW-1133">Transmembrane helix</keyword>
<dbReference type="Proteomes" id="UP000318582">
    <property type="component" value="Unassembled WGS sequence"/>
</dbReference>
<sequence>MPDSTPFWMTVAASAVAAIVARGTTHPIETVKVRLQTAKRNESARGGVYGMSLWTAFVHIVRHEGLWVLYYGLPTALMWAVPATITYLCTYEWWRKHLDFIGDPDTSSVIHLVAGGMAELVSNIFWCPMEVVKSRQQANLASSTDPRRPNLKYRPSGGDALHSSHFSDEDEEEILLNELAEFQNPPSFHHHPTTTLSHSRLSTFAFMRSLYQRQGLRGFYVGFWLGVLVYLPYSMIYFILYEAFKNWAAGGAPQASLSAWAIMVCAAGAGAVGAAATNPLDVPKTAYQVAADNADYRPRITFLETVLMLWREGGWRAFCKGVGARVSWLAPTVVLQFTVFETVKRWLRG</sequence>
<feature type="transmembrane region" description="Helical" evidence="10">
    <location>
        <begin position="259"/>
        <end position="277"/>
    </location>
</feature>
<evidence type="ECO:0000256" key="3">
    <source>
        <dbReference type="ARBA" id="ARBA00022448"/>
    </source>
</evidence>
<evidence type="ECO:0000256" key="7">
    <source>
        <dbReference type="ARBA" id="ARBA00023136"/>
    </source>
</evidence>
<keyword evidence="4 8" id="KW-0812">Transmembrane</keyword>
<organism evidence="11 12">
    <name type="scientific">Powellomyces hirtus</name>
    <dbReference type="NCBI Taxonomy" id="109895"/>
    <lineage>
        <taxon>Eukaryota</taxon>
        <taxon>Fungi</taxon>
        <taxon>Fungi incertae sedis</taxon>
        <taxon>Chytridiomycota</taxon>
        <taxon>Chytridiomycota incertae sedis</taxon>
        <taxon>Chytridiomycetes</taxon>
        <taxon>Spizellomycetales</taxon>
        <taxon>Powellomycetaceae</taxon>
        <taxon>Powellomyces</taxon>
    </lineage>
</organism>
<feature type="repeat" description="Solcar" evidence="8">
    <location>
        <begin position="106"/>
        <end position="247"/>
    </location>
</feature>
<comment type="subcellular location">
    <subcellularLocation>
        <location evidence="1">Membrane</location>
        <topology evidence="1">Multi-pass membrane protein</topology>
    </subcellularLocation>
</comment>
<name>A0A507E2K0_9FUNG</name>
<dbReference type="PROSITE" id="PS50920">
    <property type="entry name" value="SOLCAR"/>
    <property type="match status" value="3"/>
</dbReference>
<protein>
    <recommendedName>
        <fullName evidence="13">Mitochondrial carrier protein</fullName>
    </recommendedName>
</protein>